<evidence type="ECO:0000313" key="2">
    <source>
        <dbReference type="EMBL" id="KAK4003887.1"/>
    </source>
</evidence>
<reference evidence="2 3" key="1">
    <citation type="journal article" date="2023" name="Nucleic Acids Res.">
        <title>The hologenome of Daphnia magna reveals possible DNA methylation and microbiome-mediated evolution of the host genome.</title>
        <authorList>
            <person name="Chaturvedi A."/>
            <person name="Li X."/>
            <person name="Dhandapani V."/>
            <person name="Marshall H."/>
            <person name="Kissane S."/>
            <person name="Cuenca-Cambronero M."/>
            <person name="Asole G."/>
            <person name="Calvet F."/>
            <person name="Ruiz-Romero M."/>
            <person name="Marangio P."/>
            <person name="Guigo R."/>
            <person name="Rago D."/>
            <person name="Mirbahai L."/>
            <person name="Eastwood N."/>
            <person name="Colbourne J.K."/>
            <person name="Zhou J."/>
            <person name="Mallon E."/>
            <person name="Orsini L."/>
        </authorList>
    </citation>
    <scope>NUCLEOTIDE SEQUENCE [LARGE SCALE GENOMIC DNA]</scope>
    <source>
        <strain evidence="2">LRV0_1</strain>
    </source>
</reference>
<feature type="region of interest" description="Disordered" evidence="1">
    <location>
        <begin position="1"/>
        <end position="51"/>
    </location>
</feature>
<gene>
    <name evidence="2" type="ORF">OUZ56_005638</name>
</gene>
<evidence type="ECO:0000256" key="1">
    <source>
        <dbReference type="SAM" id="MobiDB-lite"/>
    </source>
</evidence>
<organism evidence="2 3">
    <name type="scientific">Daphnia magna</name>
    <dbReference type="NCBI Taxonomy" id="35525"/>
    <lineage>
        <taxon>Eukaryota</taxon>
        <taxon>Metazoa</taxon>
        <taxon>Ecdysozoa</taxon>
        <taxon>Arthropoda</taxon>
        <taxon>Crustacea</taxon>
        <taxon>Branchiopoda</taxon>
        <taxon>Diplostraca</taxon>
        <taxon>Cladocera</taxon>
        <taxon>Anomopoda</taxon>
        <taxon>Daphniidae</taxon>
        <taxon>Daphnia</taxon>
    </lineage>
</organism>
<feature type="compositionally biased region" description="Low complexity" evidence="1">
    <location>
        <begin position="211"/>
        <end position="225"/>
    </location>
</feature>
<feature type="region of interest" description="Disordered" evidence="1">
    <location>
        <begin position="71"/>
        <end position="97"/>
    </location>
</feature>
<comment type="caution">
    <text evidence="2">The sequence shown here is derived from an EMBL/GenBank/DDBJ whole genome shotgun (WGS) entry which is preliminary data.</text>
</comment>
<evidence type="ECO:0000313" key="3">
    <source>
        <dbReference type="Proteomes" id="UP001234178"/>
    </source>
</evidence>
<protein>
    <submittedName>
        <fullName evidence="2">Uncharacterized protein</fullName>
    </submittedName>
</protein>
<sequence>MPRSSRSSSGYSSSSADSRRSGRIHRRSVVVASSKETDDDRNHGNSSRSLSPQQKVGFFYFIDPEEVASCHLSTKKPRDESTSADEPAAKRFTPSDARSIRKRYEPDFLKKSGSLQCPNIDHSMARRMKERKGPEISDACNDTLRLLGHAFASLTAKRRENILKFTNPRFEFLLKDPKRFDLDECDELFGRLFLRSMVRDADNDARLRNVNRPNSSGQRGSSNSSHHPGRGNGRQSSSSFSSGPNRGGSNNNFHGRSRSQQCNMCMSAELEAICDEEVQSLLRKNAIEVVTRQTSVSSVVFL</sequence>
<name>A0ABQ9YTB9_9CRUS</name>
<proteinExistence type="predicted"/>
<dbReference type="Proteomes" id="UP001234178">
    <property type="component" value="Unassembled WGS sequence"/>
</dbReference>
<feature type="region of interest" description="Disordered" evidence="1">
    <location>
        <begin position="205"/>
        <end position="258"/>
    </location>
</feature>
<feature type="compositionally biased region" description="Low complexity" evidence="1">
    <location>
        <begin position="233"/>
        <end position="252"/>
    </location>
</feature>
<keyword evidence="3" id="KW-1185">Reference proteome</keyword>
<accession>A0ABQ9YTB9</accession>
<feature type="compositionally biased region" description="Low complexity" evidence="1">
    <location>
        <begin position="1"/>
        <end position="16"/>
    </location>
</feature>
<dbReference type="EMBL" id="JAOYFB010000001">
    <property type="protein sequence ID" value="KAK4003887.1"/>
    <property type="molecule type" value="Genomic_DNA"/>
</dbReference>